<comment type="catalytic activity">
    <reaction evidence="1 6">
        <text>[protein]-peptidylproline (omega=180) = [protein]-peptidylproline (omega=0)</text>
        <dbReference type="Rhea" id="RHEA:16237"/>
        <dbReference type="Rhea" id="RHEA-COMP:10747"/>
        <dbReference type="Rhea" id="RHEA-COMP:10748"/>
        <dbReference type="ChEBI" id="CHEBI:83833"/>
        <dbReference type="ChEBI" id="CHEBI:83834"/>
        <dbReference type="EC" id="5.2.1.8"/>
    </reaction>
</comment>
<dbReference type="SUPFAM" id="SSF54534">
    <property type="entry name" value="FKBP-like"/>
    <property type="match status" value="1"/>
</dbReference>
<evidence type="ECO:0000256" key="6">
    <source>
        <dbReference type="PROSITE-ProRule" id="PRU00277"/>
    </source>
</evidence>
<evidence type="ECO:0000259" key="8">
    <source>
        <dbReference type="PROSITE" id="PS50072"/>
    </source>
</evidence>
<dbReference type="CDD" id="cd00317">
    <property type="entry name" value="cyclophilin"/>
    <property type="match status" value="1"/>
</dbReference>
<evidence type="ECO:0000313" key="10">
    <source>
        <dbReference type="Proteomes" id="UP001568894"/>
    </source>
</evidence>
<dbReference type="EC" id="5.2.1.8" evidence="3 6"/>
<evidence type="ECO:0000256" key="4">
    <source>
        <dbReference type="ARBA" id="ARBA00023110"/>
    </source>
</evidence>
<dbReference type="PROSITE" id="PS50072">
    <property type="entry name" value="CSA_PPIASE_2"/>
    <property type="match status" value="1"/>
</dbReference>
<dbReference type="Gene3D" id="2.40.100.10">
    <property type="entry name" value="Cyclophilin-like"/>
    <property type="match status" value="1"/>
</dbReference>
<dbReference type="InterPro" id="IPR020892">
    <property type="entry name" value="Cyclophilin-type_PPIase_CS"/>
</dbReference>
<dbReference type="SUPFAM" id="SSF50891">
    <property type="entry name" value="Cyclophilin-like"/>
    <property type="match status" value="1"/>
</dbReference>
<evidence type="ECO:0000256" key="3">
    <source>
        <dbReference type="ARBA" id="ARBA00013194"/>
    </source>
</evidence>
<dbReference type="PANTHER" id="PTHR45625:SF4">
    <property type="entry name" value="PEPTIDYLPROLYL ISOMERASE DOMAIN AND WD REPEAT-CONTAINING PROTEIN 1"/>
    <property type="match status" value="1"/>
</dbReference>
<feature type="domain" description="PPIase FKBP-type" evidence="7">
    <location>
        <begin position="289"/>
        <end position="395"/>
    </location>
</feature>
<dbReference type="InterPro" id="IPR001179">
    <property type="entry name" value="PPIase_FKBP_dom"/>
</dbReference>
<dbReference type="Pfam" id="PF00254">
    <property type="entry name" value="FKBP_C"/>
    <property type="match status" value="1"/>
</dbReference>
<accession>A0ABV4KFU8</accession>
<proteinExistence type="inferred from homology"/>
<dbReference type="InterPro" id="IPR046357">
    <property type="entry name" value="PPIase_dom_sf"/>
</dbReference>
<feature type="domain" description="PPIase cyclophilin-type" evidence="8">
    <location>
        <begin position="55"/>
        <end position="187"/>
    </location>
</feature>
<keyword evidence="4 6" id="KW-0697">Rotamase</keyword>
<keyword evidence="5 6" id="KW-0413">Isomerase</keyword>
<comment type="caution">
    <text evidence="9">The sequence shown here is derived from an EMBL/GenBank/DDBJ whole genome shotgun (WGS) entry which is preliminary data.</text>
</comment>
<evidence type="ECO:0000313" key="9">
    <source>
        <dbReference type="EMBL" id="MEZ7516554.1"/>
    </source>
</evidence>
<dbReference type="PROSITE" id="PS00170">
    <property type="entry name" value="CSA_PPIASE_1"/>
    <property type="match status" value="1"/>
</dbReference>
<dbReference type="RefSeq" id="WP_339654400.1">
    <property type="nucleotide sequence ID" value="NZ_CAXBLC010000004.1"/>
</dbReference>
<dbReference type="Gene3D" id="3.10.50.40">
    <property type="match status" value="1"/>
</dbReference>
<evidence type="ECO:0000259" key="7">
    <source>
        <dbReference type="PROSITE" id="PS50059"/>
    </source>
</evidence>
<reference evidence="9 10" key="1">
    <citation type="submission" date="2023-05" db="EMBL/GenBank/DDBJ databases">
        <title>Adaptations of aquatic viruses from atmosphere-close ecosystems of the Central Arctic Ocean.</title>
        <authorList>
            <person name="Rahlff J."/>
            <person name="Holmfeldt K."/>
        </authorList>
    </citation>
    <scope>NUCLEOTIDE SEQUENCE [LARGE SCALE GENOMIC DNA]</scope>
    <source>
        <strain evidence="9 10">Arc14</strain>
    </source>
</reference>
<comment type="similarity">
    <text evidence="2">Belongs to the cyclophilin-type PPIase family.</text>
</comment>
<dbReference type="InterPro" id="IPR044666">
    <property type="entry name" value="Cyclophilin_A-like"/>
</dbReference>
<dbReference type="Pfam" id="PF00160">
    <property type="entry name" value="Pro_isomerase"/>
    <property type="match status" value="1"/>
</dbReference>
<dbReference type="EMBL" id="JASMRN010000015">
    <property type="protein sequence ID" value="MEZ7516554.1"/>
    <property type="molecule type" value="Genomic_DNA"/>
</dbReference>
<dbReference type="InterPro" id="IPR029000">
    <property type="entry name" value="Cyclophilin-like_dom_sf"/>
</dbReference>
<evidence type="ECO:0000256" key="5">
    <source>
        <dbReference type="ARBA" id="ARBA00023235"/>
    </source>
</evidence>
<dbReference type="GO" id="GO:0003755">
    <property type="term" value="F:peptidyl-prolyl cis-trans isomerase activity"/>
    <property type="evidence" value="ECO:0007669"/>
    <property type="project" value="UniProtKB-EC"/>
</dbReference>
<protein>
    <recommendedName>
        <fullName evidence="3 6">peptidylprolyl isomerase</fullName>
        <ecNumber evidence="3 6">5.2.1.8</ecNumber>
    </recommendedName>
</protein>
<gene>
    <name evidence="9" type="ORF">QO192_14825</name>
</gene>
<dbReference type="PRINTS" id="PR00153">
    <property type="entry name" value="CSAPPISMRASE"/>
</dbReference>
<dbReference type="Proteomes" id="UP001568894">
    <property type="component" value="Unassembled WGS sequence"/>
</dbReference>
<keyword evidence="10" id="KW-1185">Reference proteome</keyword>
<name>A0ABV4KFU8_9FLAO</name>
<evidence type="ECO:0000256" key="1">
    <source>
        <dbReference type="ARBA" id="ARBA00000971"/>
    </source>
</evidence>
<sequence>MNFKILGLVLFGVINLQAQTIKKTSTALAESKKVEIPFSLKENDGLYATISTNKGDIIVSLDYVNAPVTTANFVSLAEGKNKFITDKALMKKPFYNGLKFHRVIKDFMIQTGDPLGTGSGGSGYSFKDEFGDAKFDKAGVLAMANSGPATNSSQIFITHKETPWLNGKHTIFGQVVSGMDVVNAIAQDDVINKVTITRTGRAAKKFKADKVFANYFNNKAEDARKQAIIDEEKKQALIKIEEEKAAARKLMIVEKAAYFKSMKSTATTTASGFAYKIIKKGTDVKPIAGSTFYFHYAGYFEDGNLFDSSYENVSKDYGKFDERRAAANGYRPLPFQAGRKDGMIPGFMEALNLMSYGDKMVAFIPANLAYGAKGAGDVIPSNTDLIFELEMFEKQDN</sequence>
<dbReference type="PROSITE" id="PS50059">
    <property type="entry name" value="FKBP_PPIASE"/>
    <property type="match status" value="1"/>
</dbReference>
<evidence type="ECO:0000256" key="2">
    <source>
        <dbReference type="ARBA" id="ARBA00007365"/>
    </source>
</evidence>
<organism evidence="9 10">
    <name type="scientific">Flavobacterium frigidarium</name>
    <dbReference type="NCBI Taxonomy" id="99286"/>
    <lineage>
        <taxon>Bacteria</taxon>
        <taxon>Pseudomonadati</taxon>
        <taxon>Bacteroidota</taxon>
        <taxon>Flavobacteriia</taxon>
        <taxon>Flavobacteriales</taxon>
        <taxon>Flavobacteriaceae</taxon>
        <taxon>Flavobacterium</taxon>
    </lineage>
</organism>
<dbReference type="InterPro" id="IPR002130">
    <property type="entry name" value="Cyclophilin-type_PPIase_dom"/>
</dbReference>
<dbReference type="PANTHER" id="PTHR45625">
    <property type="entry name" value="PEPTIDYL-PROLYL CIS-TRANS ISOMERASE-RELATED"/>
    <property type="match status" value="1"/>
</dbReference>